<keyword evidence="1" id="KW-1133">Transmembrane helix</keyword>
<dbReference type="OrthoDB" id="8781500at2"/>
<dbReference type="Proteomes" id="UP000031572">
    <property type="component" value="Unassembled WGS sequence"/>
</dbReference>
<keyword evidence="1" id="KW-0812">Transmembrane</keyword>
<proteinExistence type="predicted"/>
<keyword evidence="3" id="KW-1185">Reference proteome</keyword>
<protein>
    <submittedName>
        <fullName evidence="2">Uncharacterized protein</fullName>
    </submittedName>
</protein>
<accession>A0A0C2BFJ1</accession>
<keyword evidence="1" id="KW-0472">Membrane</keyword>
<organism evidence="2 3">
    <name type="scientific">Noviherbaspirillum autotrophicum</name>
    <dbReference type="NCBI Taxonomy" id="709839"/>
    <lineage>
        <taxon>Bacteria</taxon>
        <taxon>Pseudomonadati</taxon>
        <taxon>Pseudomonadota</taxon>
        <taxon>Betaproteobacteria</taxon>
        <taxon>Burkholderiales</taxon>
        <taxon>Oxalobacteraceae</taxon>
        <taxon>Noviherbaspirillum</taxon>
    </lineage>
</organism>
<dbReference type="RefSeq" id="WP_040038912.1">
    <property type="nucleotide sequence ID" value="NZ_JWJG01000028.1"/>
</dbReference>
<evidence type="ECO:0000256" key="1">
    <source>
        <dbReference type="SAM" id="Phobius"/>
    </source>
</evidence>
<evidence type="ECO:0000313" key="2">
    <source>
        <dbReference type="EMBL" id="KIF80000.1"/>
    </source>
</evidence>
<gene>
    <name evidence="2" type="ORF">TSA66_02930</name>
</gene>
<dbReference type="STRING" id="709839.TSA66_02930"/>
<feature type="transmembrane region" description="Helical" evidence="1">
    <location>
        <begin position="12"/>
        <end position="30"/>
    </location>
</feature>
<dbReference type="EMBL" id="JWJG01000028">
    <property type="protein sequence ID" value="KIF80000.1"/>
    <property type="molecule type" value="Genomic_DNA"/>
</dbReference>
<sequence length="60" mass="6923">MMWTHAMEWHWLESLGLALFWLMIILLALVPTNYLRDEWMTLAESDLDEADSRAVSGANG</sequence>
<reference evidence="2 3" key="1">
    <citation type="submission" date="2014-12" db="EMBL/GenBank/DDBJ databases">
        <title>Denitrispirillum autotrophicum gen. nov., sp. nov., Denitrifying, Facultatively Autotrophic Bacteria Isolated from Rice Paddy Soil.</title>
        <authorList>
            <person name="Ishii S."/>
            <person name="Ashida N."/>
            <person name="Ohno H."/>
            <person name="Otsuka S."/>
            <person name="Yokota A."/>
            <person name="Senoo K."/>
        </authorList>
    </citation>
    <scope>NUCLEOTIDE SEQUENCE [LARGE SCALE GENOMIC DNA]</scope>
    <source>
        <strain evidence="2 3">TSA66</strain>
    </source>
</reference>
<comment type="caution">
    <text evidence="2">The sequence shown here is derived from an EMBL/GenBank/DDBJ whole genome shotgun (WGS) entry which is preliminary data.</text>
</comment>
<evidence type="ECO:0000313" key="3">
    <source>
        <dbReference type="Proteomes" id="UP000031572"/>
    </source>
</evidence>
<name>A0A0C2BFJ1_9BURK</name>
<dbReference type="AlphaFoldDB" id="A0A0C2BFJ1"/>